<dbReference type="STRING" id="1114972.FD35_GL001314"/>
<feature type="transmembrane region" description="Helical" evidence="7">
    <location>
        <begin position="162"/>
        <end position="184"/>
    </location>
</feature>
<dbReference type="RefSeq" id="WP_017262978.1">
    <property type="nucleotide sequence ID" value="NZ_AUAW01000010.1"/>
</dbReference>
<keyword evidence="6 7" id="KW-0472">Membrane</keyword>
<evidence type="ECO:0000256" key="1">
    <source>
        <dbReference type="ARBA" id="ARBA00004141"/>
    </source>
</evidence>
<dbReference type="AlphaFoldDB" id="A0A0R1RIK1"/>
<dbReference type="InterPro" id="IPR027470">
    <property type="entry name" value="Cation_efflux_CTD"/>
</dbReference>
<feature type="transmembrane region" description="Helical" evidence="7">
    <location>
        <begin position="76"/>
        <end position="94"/>
    </location>
</feature>
<dbReference type="NCBIfam" id="TIGR01297">
    <property type="entry name" value="CDF"/>
    <property type="match status" value="1"/>
</dbReference>
<keyword evidence="11" id="KW-1185">Reference proteome</keyword>
<proteinExistence type="inferred from homology"/>
<name>A0A0R1RIK1_9LACO</name>
<dbReference type="InterPro" id="IPR058533">
    <property type="entry name" value="Cation_efflux_TM"/>
</dbReference>
<comment type="similarity">
    <text evidence="2">Belongs to the cation diffusion facilitator (CDF) transporter (TC 2.A.4) family.</text>
</comment>
<keyword evidence="4 7" id="KW-0812">Transmembrane</keyword>
<dbReference type="PATRIC" id="fig|1114972.6.peg.1331"/>
<evidence type="ECO:0000313" key="10">
    <source>
        <dbReference type="EMBL" id="KRL53320.1"/>
    </source>
</evidence>
<feature type="domain" description="Cation efflux protein cytoplasmic" evidence="9">
    <location>
        <begin position="300"/>
        <end position="363"/>
    </location>
</feature>
<dbReference type="SUPFAM" id="SSF161111">
    <property type="entry name" value="Cation efflux protein transmembrane domain-like"/>
    <property type="match status" value="1"/>
</dbReference>
<dbReference type="PANTHER" id="PTHR43840:SF50">
    <property type="entry name" value="MANGANESE EFFLUX SYSTEM PROTEIN MNES"/>
    <property type="match status" value="1"/>
</dbReference>
<dbReference type="Proteomes" id="UP000051999">
    <property type="component" value="Unassembled WGS sequence"/>
</dbReference>
<protein>
    <submittedName>
        <fullName evidence="10">Cation diffusion facilitator family transporter</fullName>
    </submittedName>
</protein>
<dbReference type="Gene3D" id="3.30.70.1350">
    <property type="entry name" value="Cation efflux protein, cytoplasmic domain"/>
    <property type="match status" value="1"/>
</dbReference>
<feature type="domain" description="Cation efflux protein transmembrane" evidence="8">
    <location>
        <begin position="154"/>
        <end position="289"/>
    </location>
</feature>
<evidence type="ECO:0000259" key="8">
    <source>
        <dbReference type="Pfam" id="PF01545"/>
    </source>
</evidence>
<dbReference type="InterPro" id="IPR036837">
    <property type="entry name" value="Cation_efflux_CTD_sf"/>
</dbReference>
<dbReference type="eggNOG" id="COG0053">
    <property type="taxonomic scope" value="Bacteria"/>
</dbReference>
<dbReference type="EMBL" id="AZFF01000021">
    <property type="protein sequence ID" value="KRL53320.1"/>
    <property type="molecule type" value="Genomic_DNA"/>
</dbReference>
<keyword evidence="3" id="KW-0813">Transport</keyword>
<evidence type="ECO:0000256" key="4">
    <source>
        <dbReference type="ARBA" id="ARBA00022692"/>
    </source>
</evidence>
<dbReference type="GO" id="GO:0016020">
    <property type="term" value="C:membrane"/>
    <property type="evidence" value="ECO:0007669"/>
    <property type="project" value="UniProtKB-SubCell"/>
</dbReference>
<accession>A0A0R1RIK1</accession>
<organism evidence="10 11">
    <name type="scientific">Furfurilactobacillus rossiae DSM 15814</name>
    <dbReference type="NCBI Taxonomy" id="1114972"/>
    <lineage>
        <taxon>Bacteria</taxon>
        <taxon>Bacillati</taxon>
        <taxon>Bacillota</taxon>
        <taxon>Bacilli</taxon>
        <taxon>Lactobacillales</taxon>
        <taxon>Lactobacillaceae</taxon>
        <taxon>Furfurilactobacillus</taxon>
    </lineage>
</organism>
<evidence type="ECO:0000313" key="11">
    <source>
        <dbReference type="Proteomes" id="UP000051999"/>
    </source>
</evidence>
<dbReference type="InterPro" id="IPR027469">
    <property type="entry name" value="Cation_efflux_TMD_sf"/>
</dbReference>
<evidence type="ECO:0000256" key="6">
    <source>
        <dbReference type="ARBA" id="ARBA00023136"/>
    </source>
</evidence>
<dbReference type="Gene3D" id="1.20.1510.10">
    <property type="entry name" value="Cation efflux protein transmembrane domain"/>
    <property type="match status" value="1"/>
</dbReference>
<evidence type="ECO:0000256" key="5">
    <source>
        <dbReference type="ARBA" id="ARBA00022989"/>
    </source>
</evidence>
<evidence type="ECO:0000256" key="3">
    <source>
        <dbReference type="ARBA" id="ARBA00022448"/>
    </source>
</evidence>
<evidence type="ECO:0000256" key="7">
    <source>
        <dbReference type="SAM" id="Phobius"/>
    </source>
</evidence>
<keyword evidence="5 7" id="KW-1133">Transmembrane helix</keyword>
<feature type="transmembrane region" description="Helical" evidence="7">
    <location>
        <begin position="238"/>
        <end position="259"/>
    </location>
</feature>
<evidence type="ECO:0000259" key="9">
    <source>
        <dbReference type="Pfam" id="PF16916"/>
    </source>
</evidence>
<comment type="subcellular location">
    <subcellularLocation>
        <location evidence="1">Membrane</location>
        <topology evidence="1">Multi-pass membrane protein</topology>
    </subcellularLocation>
</comment>
<feature type="transmembrane region" description="Helical" evidence="7">
    <location>
        <begin position="265"/>
        <end position="283"/>
    </location>
</feature>
<comment type="caution">
    <text evidence="10">The sequence shown here is derived from an EMBL/GenBank/DDBJ whole genome shotgun (WGS) entry which is preliminary data.</text>
</comment>
<feature type="domain" description="Cation efflux protein transmembrane" evidence="8">
    <location>
        <begin position="79"/>
        <end position="140"/>
    </location>
</feature>
<sequence length="380" mass="42152">MCTKATKLISILFKIDGNSLYLFQYFKVAKLDSESKRWSATIIKNHIGRHIEREQRNWLQTQAAEISKLGGAMRHLSLNVVAYVSISVIEYALAAISQSQTLRADAFNNLSGIISSLLLMLGLHIARDTDDDEFDRGVGMTKQKQTMGTMQRVRFTRFRAETIFTLVTSVIMLGISLQVIYSGIRGLINPDTRVIPQPVALIGAAIASVIMLIVWYLNRQAGRKLKNAALTASAQDSLSDAFTSIGTFVSIAGALLFNISWLDGVASVVVGLFILFAGLKIFLDSSLNLADYFDPRMEATYRDAIEDVDGVRGVGELKAHYNGNLVTLDVMIYVDADMNILDSYGLSERIERLMRHRYGITDTDVATVPDPATIHKHKKH</sequence>
<evidence type="ECO:0000256" key="2">
    <source>
        <dbReference type="ARBA" id="ARBA00008114"/>
    </source>
</evidence>
<dbReference type="Pfam" id="PF01545">
    <property type="entry name" value="Cation_efflux"/>
    <property type="match status" value="2"/>
</dbReference>
<feature type="transmembrane region" description="Helical" evidence="7">
    <location>
        <begin position="199"/>
        <end position="217"/>
    </location>
</feature>
<gene>
    <name evidence="10" type="ORF">FD35_GL001314</name>
</gene>
<dbReference type="InterPro" id="IPR002524">
    <property type="entry name" value="Cation_efflux"/>
</dbReference>
<dbReference type="InterPro" id="IPR050291">
    <property type="entry name" value="CDF_Transporter"/>
</dbReference>
<feature type="transmembrane region" description="Helical" evidence="7">
    <location>
        <begin position="106"/>
        <end position="126"/>
    </location>
</feature>
<dbReference type="GO" id="GO:0008324">
    <property type="term" value="F:monoatomic cation transmembrane transporter activity"/>
    <property type="evidence" value="ECO:0007669"/>
    <property type="project" value="InterPro"/>
</dbReference>
<reference evidence="10 11" key="1">
    <citation type="journal article" date="2015" name="Genome Announc.">
        <title>Expanding the biotechnology potential of lactobacilli through comparative genomics of 213 strains and associated genera.</title>
        <authorList>
            <person name="Sun Z."/>
            <person name="Harris H.M."/>
            <person name="McCann A."/>
            <person name="Guo C."/>
            <person name="Argimon S."/>
            <person name="Zhang W."/>
            <person name="Yang X."/>
            <person name="Jeffery I.B."/>
            <person name="Cooney J.C."/>
            <person name="Kagawa T.F."/>
            <person name="Liu W."/>
            <person name="Song Y."/>
            <person name="Salvetti E."/>
            <person name="Wrobel A."/>
            <person name="Rasinkangas P."/>
            <person name="Parkhill J."/>
            <person name="Rea M.C."/>
            <person name="O'Sullivan O."/>
            <person name="Ritari J."/>
            <person name="Douillard F.P."/>
            <person name="Paul Ross R."/>
            <person name="Yang R."/>
            <person name="Briner A.E."/>
            <person name="Felis G.E."/>
            <person name="de Vos W.M."/>
            <person name="Barrangou R."/>
            <person name="Klaenhammer T.R."/>
            <person name="Caufield P.W."/>
            <person name="Cui Y."/>
            <person name="Zhang H."/>
            <person name="O'Toole P.W."/>
        </authorList>
    </citation>
    <scope>NUCLEOTIDE SEQUENCE [LARGE SCALE GENOMIC DNA]</scope>
    <source>
        <strain evidence="10 11">DSM 15814</strain>
    </source>
</reference>
<dbReference type="SUPFAM" id="SSF160240">
    <property type="entry name" value="Cation efflux protein cytoplasmic domain-like"/>
    <property type="match status" value="1"/>
</dbReference>
<dbReference type="PANTHER" id="PTHR43840">
    <property type="entry name" value="MITOCHONDRIAL METAL TRANSPORTER 1-RELATED"/>
    <property type="match status" value="1"/>
</dbReference>
<dbReference type="Pfam" id="PF16916">
    <property type="entry name" value="ZT_dimer"/>
    <property type="match status" value="1"/>
</dbReference>